<feature type="transmembrane region" description="Helical" evidence="3">
    <location>
        <begin position="519"/>
        <end position="543"/>
    </location>
</feature>
<dbReference type="Pfam" id="PF01554">
    <property type="entry name" value="MatE"/>
    <property type="match status" value="2"/>
</dbReference>
<dbReference type="AlphaFoldDB" id="A0A7S1KKS5"/>
<feature type="transmembrane region" description="Helical" evidence="3">
    <location>
        <begin position="475"/>
        <end position="499"/>
    </location>
</feature>
<evidence type="ECO:0008006" key="5">
    <source>
        <dbReference type="Google" id="ProtNLM"/>
    </source>
</evidence>
<dbReference type="InterPro" id="IPR002528">
    <property type="entry name" value="MATE_fam"/>
</dbReference>
<feature type="transmembrane region" description="Helical" evidence="3">
    <location>
        <begin position="255"/>
        <end position="277"/>
    </location>
</feature>
<evidence type="ECO:0000256" key="3">
    <source>
        <dbReference type="SAM" id="Phobius"/>
    </source>
</evidence>
<feature type="region of interest" description="Disordered" evidence="2">
    <location>
        <begin position="671"/>
        <end position="692"/>
    </location>
</feature>
<feature type="transmembrane region" description="Helical" evidence="3">
    <location>
        <begin position="358"/>
        <end position="377"/>
    </location>
</feature>
<evidence type="ECO:0000256" key="1">
    <source>
        <dbReference type="ARBA" id="ARBA00010199"/>
    </source>
</evidence>
<evidence type="ECO:0000313" key="4">
    <source>
        <dbReference type="EMBL" id="CAD9076897.1"/>
    </source>
</evidence>
<comment type="similarity">
    <text evidence="1">Belongs to the multi antimicrobial extrusion (MATE) (TC 2.A.66.1) family.</text>
</comment>
<sequence length="692" mass="76698">MLPEPPKSPIRRGVAPKPPRLHTKPAKGNMAVNVFHYTCIVLLFQSCAALILLSLSTIVSFHHEHKSSNPNFIYPFLPAPLLTLPFVALLLTKRFFPVGLTGITCTALLNAAAYLYLLIMVFHLNTGYTATDCLAQLIIMPLHIIFTIIIVCTKLHAWRFGGKKRWRMMVGLSPELRKVIKISWPMMVQGLFTHLLTVTDLAFVGHVGKKYLAAASLALSMFDCLIYFVHGSVTAHDTLASMAFGSQNHTLRGQLFFQAIVMVVAFMIPVHFLVAFPQWIFLAFPQEENIAELSTNFMRLLCVGIFPSIMFKLLVSFEAVQEKVLIPVTIVVLSFLVNLSLNFLFVIVLGWGYVGSPIATVCCYWFQMITIAGWIVISGRLRGIFKPSWDYIRPSDMWRMFSLGISGGFMTVSEVIGWELLTLLAGMAGESVLAAHAILLNIAVTASEIAVGLSCGIAVRVGINLGKRRPVQAKRVALAAPFTGLILSSTMIVMIITGNELPIRLFTDDREVISMVKNAFPVFFIVELLDMNQIVVGGVIRGTGKQISGAVMNSVSYFLVGLSTAVLLLLVVKWKPELNSIWLGVLLAAFVLNLMYFFIIFVATRWNKLAEEAYLKNLDLLPDSSSEEESSVEEEEEDEFNERSALITRIMANDEDMMTGSINGTTMAVGEAKQNQTRSAGSRIFQDDSFEL</sequence>
<name>A0A7S1KKS5_9EUKA</name>
<organism evidence="4">
    <name type="scientific">Percolomonas cosmopolitus</name>
    <dbReference type="NCBI Taxonomy" id="63605"/>
    <lineage>
        <taxon>Eukaryota</taxon>
        <taxon>Discoba</taxon>
        <taxon>Heterolobosea</taxon>
        <taxon>Tetramitia</taxon>
        <taxon>Eutetramitia</taxon>
        <taxon>Percolomonadidae</taxon>
        <taxon>Percolomonas</taxon>
    </lineage>
</organism>
<dbReference type="GO" id="GO:0042910">
    <property type="term" value="F:xenobiotic transmembrane transporter activity"/>
    <property type="evidence" value="ECO:0007669"/>
    <property type="project" value="InterPro"/>
</dbReference>
<feature type="transmembrane region" description="Helical" evidence="3">
    <location>
        <begin position="134"/>
        <end position="158"/>
    </location>
</feature>
<feature type="transmembrane region" description="Helical" evidence="3">
    <location>
        <begin position="34"/>
        <end position="60"/>
    </location>
</feature>
<keyword evidence="3" id="KW-0812">Transmembrane</keyword>
<keyword evidence="3" id="KW-1133">Transmembrane helix</keyword>
<feature type="transmembrane region" description="Helical" evidence="3">
    <location>
        <begin position="179"/>
        <end position="199"/>
    </location>
</feature>
<feature type="region of interest" description="Disordered" evidence="2">
    <location>
        <begin position="1"/>
        <end position="22"/>
    </location>
</feature>
<reference evidence="4" key="1">
    <citation type="submission" date="2021-01" db="EMBL/GenBank/DDBJ databases">
        <authorList>
            <person name="Corre E."/>
            <person name="Pelletier E."/>
            <person name="Niang G."/>
            <person name="Scheremetjew M."/>
            <person name="Finn R."/>
            <person name="Kale V."/>
            <person name="Holt S."/>
            <person name="Cochrane G."/>
            <person name="Meng A."/>
            <person name="Brown T."/>
            <person name="Cohen L."/>
        </authorList>
    </citation>
    <scope>NUCLEOTIDE SEQUENCE</scope>
    <source>
        <strain evidence="4">WS</strain>
    </source>
</reference>
<feature type="transmembrane region" description="Helical" evidence="3">
    <location>
        <begin position="438"/>
        <end position="463"/>
    </location>
</feature>
<proteinExistence type="inferred from homology"/>
<feature type="transmembrane region" description="Helical" evidence="3">
    <location>
        <begin position="297"/>
        <end position="317"/>
    </location>
</feature>
<dbReference type="EMBL" id="HBGD01000162">
    <property type="protein sequence ID" value="CAD9076897.1"/>
    <property type="molecule type" value="Transcribed_RNA"/>
</dbReference>
<feature type="transmembrane region" description="Helical" evidence="3">
    <location>
        <begin position="211"/>
        <end position="234"/>
    </location>
</feature>
<feature type="transmembrane region" description="Helical" evidence="3">
    <location>
        <begin position="580"/>
        <end position="603"/>
    </location>
</feature>
<dbReference type="GO" id="GO:0016020">
    <property type="term" value="C:membrane"/>
    <property type="evidence" value="ECO:0007669"/>
    <property type="project" value="InterPro"/>
</dbReference>
<protein>
    <recommendedName>
        <fullName evidence="5">Multidrug and toxin extrusion protein</fullName>
    </recommendedName>
</protein>
<feature type="transmembrane region" description="Helical" evidence="3">
    <location>
        <begin position="72"/>
        <end position="91"/>
    </location>
</feature>
<dbReference type="PANTHER" id="PTHR11206">
    <property type="entry name" value="MULTIDRUG RESISTANCE PROTEIN"/>
    <property type="match status" value="1"/>
</dbReference>
<gene>
    <name evidence="4" type="ORF">PCOS0759_LOCUS128</name>
</gene>
<feature type="transmembrane region" description="Helical" evidence="3">
    <location>
        <begin position="98"/>
        <end position="122"/>
    </location>
</feature>
<accession>A0A7S1KKS5</accession>
<keyword evidence="3" id="KW-0472">Membrane</keyword>
<feature type="transmembrane region" description="Helical" evidence="3">
    <location>
        <begin position="398"/>
        <end position="418"/>
    </location>
</feature>
<feature type="transmembrane region" description="Helical" evidence="3">
    <location>
        <begin position="555"/>
        <end position="574"/>
    </location>
</feature>
<dbReference type="NCBIfam" id="TIGR00797">
    <property type="entry name" value="matE"/>
    <property type="match status" value="1"/>
</dbReference>
<dbReference type="GO" id="GO:0015297">
    <property type="term" value="F:antiporter activity"/>
    <property type="evidence" value="ECO:0007669"/>
    <property type="project" value="InterPro"/>
</dbReference>
<feature type="transmembrane region" description="Helical" evidence="3">
    <location>
        <begin position="324"/>
        <end position="352"/>
    </location>
</feature>
<evidence type="ECO:0000256" key="2">
    <source>
        <dbReference type="SAM" id="MobiDB-lite"/>
    </source>
</evidence>